<sequence length="157" mass="16364">MASVEAACLPGWLLGGVPQGVSASHSTISLPQALGQRTDAVGRVEGACPGVVRRPVRVCQRREYGVARGGEFGRNALTHIRCARGMHEAGVREVVGGALVAAGQAVDEQIGFATAGDLAATRGDSLEHGKLASGEAQACWCGREHWSCSLCNKETRK</sequence>
<gene>
    <name evidence="1" type="ORF">JOF56_009503</name>
</gene>
<evidence type="ECO:0000313" key="1">
    <source>
        <dbReference type="EMBL" id="MBP2329118.1"/>
    </source>
</evidence>
<reference evidence="1 2" key="1">
    <citation type="submission" date="2021-03" db="EMBL/GenBank/DDBJ databases">
        <title>Sequencing the genomes of 1000 actinobacteria strains.</title>
        <authorList>
            <person name="Klenk H.-P."/>
        </authorList>
    </citation>
    <scope>NUCLEOTIDE SEQUENCE [LARGE SCALE GENOMIC DNA]</scope>
    <source>
        <strain evidence="1 2">DSM 46670</strain>
    </source>
</reference>
<keyword evidence="2" id="KW-1185">Reference proteome</keyword>
<evidence type="ECO:0000313" key="2">
    <source>
        <dbReference type="Proteomes" id="UP001519332"/>
    </source>
</evidence>
<organism evidence="1 2">
    <name type="scientific">Kibdelosporangium banguiense</name>
    <dbReference type="NCBI Taxonomy" id="1365924"/>
    <lineage>
        <taxon>Bacteria</taxon>
        <taxon>Bacillati</taxon>
        <taxon>Actinomycetota</taxon>
        <taxon>Actinomycetes</taxon>
        <taxon>Pseudonocardiales</taxon>
        <taxon>Pseudonocardiaceae</taxon>
        <taxon>Kibdelosporangium</taxon>
    </lineage>
</organism>
<comment type="caution">
    <text evidence="1">The sequence shown here is derived from an EMBL/GenBank/DDBJ whole genome shotgun (WGS) entry which is preliminary data.</text>
</comment>
<dbReference type="Proteomes" id="UP001519332">
    <property type="component" value="Unassembled WGS sequence"/>
</dbReference>
<protein>
    <submittedName>
        <fullName evidence="1">Uncharacterized protein</fullName>
    </submittedName>
</protein>
<proteinExistence type="predicted"/>
<name>A0ABS4TXI8_9PSEU</name>
<accession>A0ABS4TXI8</accession>
<dbReference type="EMBL" id="JAGINW010000001">
    <property type="protein sequence ID" value="MBP2329118.1"/>
    <property type="molecule type" value="Genomic_DNA"/>
</dbReference>